<name>A0AAD3XW93_NEPGR</name>
<feature type="region of interest" description="Disordered" evidence="1">
    <location>
        <begin position="161"/>
        <end position="182"/>
    </location>
</feature>
<evidence type="ECO:0000313" key="2">
    <source>
        <dbReference type="EMBL" id="GMH19992.1"/>
    </source>
</evidence>
<feature type="compositionally biased region" description="Basic and acidic residues" evidence="1">
    <location>
        <begin position="161"/>
        <end position="170"/>
    </location>
</feature>
<sequence length="182" mass="20426">MRPNFAAATTNTILMTASTQAIHLYSALNLKLNLHQLNLPNLKPNWHCAINDQRFASRPPLFLLDCLQKRSGVPRQRDLHHRHVSVALVEQRQRSPAELRVRVPHAYMAPTLVVYSDLLVRVRGRDVDVEGHCQGSVNGAVEVGDAHAVYVVLGDLGVVKDEEYSDKDAGDSEEEEEEEEEE</sequence>
<dbReference type="EMBL" id="BSYO01000021">
    <property type="protein sequence ID" value="GMH19992.1"/>
    <property type="molecule type" value="Genomic_DNA"/>
</dbReference>
<evidence type="ECO:0000313" key="3">
    <source>
        <dbReference type="Proteomes" id="UP001279734"/>
    </source>
</evidence>
<feature type="compositionally biased region" description="Acidic residues" evidence="1">
    <location>
        <begin position="171"/>
        <end position="182"/>
    </location>
</feature>
<evidence type="ECO:0000256" key="1">
    <source>
        <dbReference type="SAM" id="MobiDB-lite"/>
    </source>
</evidence>
<reference evidence="2" key="1">
    <citation type="submission" date="2023-05" db="EMBL/GenBank/DDBJ databases">
        <title>Nepenthes gracilis genome sequencing.</title>
        <authorList>
            <person name="Fukushima K."/>
        </authorList>
    </citation>
    <scope>NUCLEOTIDE SEQUENCE</scope>
    <source>
        <strain evidence="2">SING2019-196</strain>
    </source>
</reference>
<gene>
    <name evidence="2" type="ORF">Nepgr_021833</name>
</gene>
<accession>A0AAD3XW93</accession>
<dbReference type="AlphaFoldDB" id="A0AAD3XW93"/>
<dbReference type="Proteomes" id="UP001279734">
    <property type="component" value="Unassembled WGS sequence"/>
</dbReference>
<proteinExistence type="predicted"/>
<organism evidence="2 3">
    <name type="scientific">Nepenthes gracilis</name>
    <name type="common">Slender pitcher plant</name>
    <dbReference type="NCBI Taxonomy" id="150966"/>
    <lineage>
        <taxon>Eukaryota</taxon>
        <taxon>Viridiplantae</taxon>
        <taxon>Streptophyta</taxon>
        <taxon>Embryophyta</taxon>
        <taxon>Tracheophyta</taxon>
        <taxon>Spermatophyta</taxon>
        <taxon>Magnoliopsida</taxon>
        <taxon>eudicotyledons</taxon>
        <taxon>Gunneridae</taxon>
        <taxon>Pentapetalae</taxon>
        <taxon>Caryophyllales</taxon>
        <taxon>Nepenthaceae</taxon>
        <taxon>Nepenthes</taxon>
    </lineage>
</organism>
<comment type="caution">
    <text evidence="2">The sequence shown here is derived from an EMBL/GenBank/DDBJ whole genome shotgun (WGS) entry which is preliminary data.</text>
</comment>
<keyword evidence="3" id="KW-1185">Reference proteome</keyword>
<protein>
    <submittedName>
        <fullName evidence="2">Uncharacterized protein</fullName>
    </submittedName>
</protein>